<keyword evidence="3" id="KW-1185">Reference proteome</keyword>
<reference evidence="2" key="3">
    <citation type="submission" date="2025-09" db="UniProtKB">
        <authorList>
            <consortium name="Ensembl"/>
        </authorList>
    </citation>
    <scope>IDENTIFICATION</scope>
</reference>
<evidence type="ECO:0000313" key="2">
    <source>
        <dbReference type="Ensembl" id="ENSHHUP00000008829.1"/>
    </source>
</evidence>
<dbReference type="InterPro" id="IPR039098">
    <property type="entry name" value="TINF2"/>
</dbReference>
<dbReference type="GO" id="GO:0042162">
    <property type="term" value="F:telomeric DNA binding"/>
    <property type="evidence" value="ECO:0007669"/>
    <property type="project" value="TreeGrafter"/>
</dbReference>
<name>A0A4W5KA10_9TELE</name>
<reference evidence="3" key="1">
    <citation type="submission" date="2018-06" db="EMBL/GenBank/DDBJ databases">
        <title>Genome assembly of Danube salmon.</title>
        <authorList>
            <person name="Macqueen D.J."/>
            <person name="Gundappa M.K."/>
        </authorList>
    </citation>
    <scope>NUCLEOTIDE SEQUENCE [LARGE SCALE GENOMIC DNA]</scope>
</reference>
<dbReference type="PANTHER" id="PTHR15512:SF2">
    <property type="match status" value="1"/>
</dbReference>
<evidence type="ECO:0000313" key="3">
    <source>
        <dbReference type="Proteomes" id="UP000314982"/>
    </source>
</evidence>
<protein>
    <recommendedName>
        <fullName evidence="1">TERF1-interacting nuclear factor 2 N-terminal domain-containing protein</fullName>
    </recommendedName>
</protein>
<dbReference type="GeneTree" id="ENSGT00400000022326"/>
<proteinExistence type="predicted"/>
<evidence type="ECO:0000259" key="1">
    <source>
        <dbReference type="Pfam" id="PF14973"/>
    </source>
</evidence>
<dbReference type="GO" id="GO:0016233">
    <property type="term" value="P:telomere capping"/>
    <property type="evidence" value="ECO:0007669"/>
    <property type="project" value="InterPro"/>
</dbReference>
<dbReference type="Proteomes" id="UP000314982">
    <property type="component" value="Unassembled WGS sequence"/>
</dbReference>
<sequence length="145" mass="16773">MQHLKEKGPFLPPASLRLLVPPLRLVSAALWQVVQRRDVMDYGMVEEFVVTVLDIVPDLMSYRDKVQLIMGLRAQLVLKLLHSEHLADSETIQPHLNRMKTCTITHRDNQICDPEVEASESNFLKLIQTLLEDPVERQRFFQVSD</sequence>
<dbReference type="AlphaFoldDB" id="A0A4W5KA10"/>
<dbReference type="PANTHER" id="PTHR15512">
    <property type="entry name" value="TERF1-INTERACTING NUCLEAR FACTOR 2"/>
    <property type="match status" value="1"/>
</dbReference>
<dbReference type="Ensembl" id="ENSHHUT00000009092.1">
    <property type="protein sequence ID" value="ENSHHUP00000008829.1"/>
    <property type="gene ID" value="ENSHHUG00000005402.1"/>
</dbReference>
<dbReference type="GO" id="GO:0070187">
    <property type="term" value="C:shelterin complex"/>
    <property type="evidence" value="ECO:0007669"/>
    <property type="project" value="InterPro"/>
</dbReference>
<feature type="domain" description="TERF1-interacting nuclear factor 2 N-terminal" evidence="1">
    <location>
        <begin position="31"/>
        <end position="142"/>
    </location>
</feature>
<dbReference type="InterPro" id="IPR029400">
    <property type="entry name" value="TINF2_N"/>
</dbReference>
<dbReference type="Pfam" id="PF14973">
    <property type="entry name" value="TINF2_N"/>
    <property type="match status" value="1"/>
</dbReference>
<dbReference type="GO" id="GO:1904356">
    <property type="term" value="P:regulation of telomere maintenance via telomere lengthening"/>
    <property type="evidence" value="ECO:0007669"/>
    <property type="project" value="TreeGrafter"/>
</dbReference>
<accession>A0A4W5KA10</accession>
<organism evidence="2 3">
    <name type="scientific">Hucho hucho</name>
    <name type="common">huchen</name>
    <dbReference type="NCBI Taxonomy" id="62062"/>
    <lineage>
        <taxon>Eukaryota</taxon>
        <taxon>Metazoa</taxon>
        <taxon>Chordata</taxon>
        <taxon>Craniata</taxon>
        <taxon>Vertebrata</taxon>
        <taxon>Euteleostomi</taxon>
        <taxon>Actinopterygii</taxon>
        <taxon>Neopterygii</taxon>
        <taxon>Teleostei</taxon>
        <taxon>Protacanthopterygii</taxon>
        <taxon>Salmoniformes</taxon>
        <taxon>Salmonidae</taxon>
        <taxon>Salmoninae</taxon>
        <taxon>Hucho</taxon>
    </lineage>
</organism>
<dbReference type="CDD" id="cd11657">
    <property type="entry name" value="TIN2_N"/>
    <property type="match status" value="1"/>
</dbReference>
<reference evidence="2" key="2">
    <citation type="submission" date="2025-08" db="UniProtKB">
        <authorList>
            <consortium name="Ensembl"/>
        </authorList>
    </citation>
    <scope>IDENTIFICATION</scope>
</reference>